<dbReference type="OrthoDB" id="9815559at2"/>
<dbReference type="Pfam" id="PF02348">
    <property type="entry name" value="CTP_transf_3"/>
    <property type="match status" value="1"/>
</dbReference>
<keyword evidence="3 5" id="KW-0548">Nucleotidyltransferase</keyword>
<dbReference type="STRING" id="451.B6N58_10380"/>
<dbReference type="EC" id="2.7.7.38" evidence="5"/>
<evidence type="ECO:0000256" key="2">
    <source>
        <dbReference type="ARBA" id="ARBA00022679"/>
    </source>
</evidence>
<dbReference type="GO" id="GO:0016020">
    <property type="term" value="C:membrane"/>
    <property type="evidence" value="ECO:0007669"/>
    <property type="project" value="UniProtKB-SubCell"/>
</dbReference>
<keyword evidence="9" id="KW-1185">Reference proteome</keyword>
<comment type="subcellular location">
    <subcellularLocation>
        <location evidence="5">Cytoplasm</location>
    </subcellularLocation>
    <subcellularLocation>
        <location evidence="1">Membrane</location>
    </subcellularLocation>
</comment>
<dbReference type="InterPro" id="IPR003329">
    <property type="entry name" value="Cytidylyl_trans"/>
</dbReference>
<organism evidence="6 8">
    <name type="scientific">Legionella micdadei</name>
    <name type="common">Tatlockia micdadei</name>
    <dbReference type="NCBI Taxonomy" id="451"/>
    <lineage>
        <taxon>Bacteria</taxon>
        <taxon>Pseudomonadati</taxon>
        <taxon>Pseudomonadota</taxon>
        <taxon>Gammaproteobacteria</taxon>
        <taxon>Legionellales</taxon>
        <taxon>Legionellaceae</taxon>
        <taxon>Legionella</taxon>
    </lineage>
</organism>
<dbReference type="HAMAP" id="MF_00057">
    <property type="entry name" value="KdsB"/>
    <property type="match status" value="1"/>
</dbReference>
<dbReference type="GO" id="GO:0009103">
    <property type="term" value="P:lipopolysaccharide biosynthetic process"/>
    <property type="evidence" value="ECO:0007669"/>
    <property type="project" value="UniProtKB-UniRule"/>
</dbReference>
<dbReference type="SUPFAM" id="SSF53448">
    <property type="entry name" value="Nucleotide-diphospho-sugar transferases"/>
    <property type="match status" value="1"/>
</dbReference>
<accession>A0A098GEB6</accession>
<dbReference type="EMBL" id="LN614830">
    <property type="protein sequence ID" value="CEG60337.1"/>
    <property type="molecule type" value="Genomic_DNA"/>
</dbReference>
<dbReference type="GO" id="GO:0033468">
    <property type="term" value="P:CMP-keto-3-deoxy-D-manno-octulosonic acid biosynthetic process"/>
    <property type="evidence" value="ECO:0007669"/>
    <property type="project" value="UniProtKB-UniRule"/>
</dbReference>
<dbReference type="UniPathway" id="UPA00358">
    <property type="reaction ID" value="UER00476"/>
</dbReference>
<evidence type="ECO:0000256" key="1">
    <source>
        <dbReference type="ARBA" id="ARBA00004370"/>
    </source>
</evidence>
<gene>
    <name evidence="5 6" type="primary">kdsB</name>
    <name evidence="6" type="ORF">LMI_1021</name>
    <name evidence="7" type="ORF">SAMN02982997_02045</name>
</gene>
<dbReference type="InterPro" id="IPR004528">
    <property type="entry name" value="KdsB"/>
</dbReference>
<protein>
    <recommendedName>
        <fullName evidence="5">3-deoxy-manno-octulosonate cytidylyltransferase</fullName>
        <ecNumber evidence="5">2.7.7.38</ecNumber>
    </recommendedName>
    <alternativeName>
        <fullName evidence="5">CMP-2-keto-3-deoxyoctulosonic acid synthase</fullName>
        <shortName evidence="5">CKS</shortName>
        <shortName evidence="5">CMP-KDO synthase</shortName>
    </alternativeName>
</protein>
<comment type="catalytic activity">
    <reaction evidence="5">
        <text>3-deoxy-alpha-D-manno-oct-2-ulosonate + CTP = CMP-3-deoxy-beta-D-manno-octulosonate + diphosphate</text>
        <dbReference type="Rhea" id="RHEA:23448"/>
        <dbReference type="ChEBI" id="CHEBI:33019"/>
        <dbReference type="ChEBI" id="CHEBI:37563"/>
        <dbReference type="ChEBI" id="CHEBI:85986"/>
        <dbReference type="ChEBI" id="CHEBI:85987"/>
        <dbReference type="EC" id="2.7.7.38"/>
    </reaction>
</comment>
<dbReference type="GO" id="GO:0008690">
    <property type="term" value="F:3-deoxy-manno-octulosonate cytidylyltransferase activity"/>
    <property type="evidence" value="ECO:0007669"/>
    <property type="project" value="UniProtKB-UniRule"/>
</dbReference>
<comment type="pathway">
    <text evidence="5">Nucleotide-sugar biosynthesis; CMP-3-deoxy-D-manno-octulosonate biosynthesis; CMP-3-deoxy-D-manno-octulosonate from 3-deoxy-D-manno-octulosonate and CTP: step 1/1.</text>
</comment>
<dbReference type="KEGG" id="tmc:LMI_1021"/>
<dbReference type="EMBL" id="FMVN01000010">
    <property type="protein sequence ID" value="SCY56052.1"/>
    <property type="molecule type" value="Genomic_DNA"/>
</dbReference>
<evidence type="ECO:0000256" key="5">
    <source>
        <dbReference type="HAMAP-Rule" id="MF_00057"/>
    </source>
</evidence>
<evidence type="ECO:0000256" key="3">
    <source>
        <dbReference type="ARBA" id="ARBA00022695"/>
    </source>
</evidence>
<evidence type="ECO:0000313" key="8">
    <source>
        <dbReference type="Proteomes" id="UP000032414"/>
    </source>
</evidence>
<dbReference type="NCBIfam" id="NF003952">
    <property type="entry name" value="PRK05450.1-5"/>
    <property type="match status" value="1"/>
</dbReference>
<dbReference type="PATRIC" id="fig|451.8.peg.333"/>
<dbReference type="RefSeq" id="WP_045098769.1">
    <property type="nucleotide sequence ID" value="NZ_CP020614.1"/>
</dbReference>
<reference evidence="7 9" key="3">
    <citation type="submission" date="2016-10" db="EMBL/GenBank/DDBJ databases">
        <authorList>
            <person name="Varghese N."/>
            <person name="Submissions S."/>
        </authorList>
    </citation>
    <scope>NUCLEOTIDE SEQUENCE [LARGE SCALE GENOMIC DNA]</scope>
    <source>
        <strain evidence="7 9">ATCC 33218</strain>
    </source>
</reference>
<sequence length="250" mass="28013">MSIDFHVVIPARYQSSRLPGKLMLELEGQTVIERVYRQALKAKPKSIIIATDSLEIANHAADFGAQVTMTAASHQTGTDRIAEVVAKGQFAGQDIIVNVQGDEPLIAPELISQVAHSLYYSSNQMASLCWPIESIEQLHNPNIVKVVRDKHNDALYFSRSAIPAHRDDSKSIKQVFRHIGLYAYRAAFLLDFVSWPVCELEACEALEQLRALWAGYKIRIDEACTEPLQDINTQDDLISARNLLREIKIS</sequence>
<dbReference type="AlphaFoldDB" id="A0A098GEB6"/>
<evidence type="ECO:0000256" key="4">
    <source>
        <dbReference type="ARBA" id="ARBA00022985"/>
    </source>
</evidence>
<dbReference type="InterPro" id="IPR029044">
    <property type="entry name" value="Nucleotide-diphossugar_trans"/>
</dbReference>
<dbReference type="Proteomes" id="UP000032414">
    <property type="component" value="Chromosome I"/>
</dbReference>
<dbReference type="HOGENOM" id="CLU_065038_1_0_6"/>
<keyword evidence="5" id="KW-0963">Cytoplasm</keyword>
<dbReference type="CDD" id="cd02517">
    <property type="entry name" value="CMP-KDO-Synthetase"/>
    <property type="match status" value="1"/>
</dbReference>
<reference evidence="8" key="1">
    <citation type="submission" date="2014-09" db="EMBL/GenBank/DDBJ databases">
        <authorList>
            <person name="Gomez-Valero L."/>
        </authorList>
    </citation>
    <scope>NUCLEOTIDE SEQUENCE [LARGE SCALE GENOMIC DNA]</scope>
    <source>
        <strain evidence="8">ATCC33218</strain>
    </source>
</reference>
<comment type="function">
    <text evidence="5">Activates KDO (a required 8-carbon sugar) for incorporation into bacterial lipopolysaccharide in Gram-negative bacteria.</text>
</comment>
<dbReference type="FunFam" id="3.90.550.10:FF:000011">
    <property type="entry name" value="3-deoxy-manno-octulosonate cytidylyltransferase"/>
    <property type="match status" value="1"/>
</dbReference>
<keyword evidence="4 5" id="KW-0448">Lipopolysaccharide biosynthesis</keyword>
<proteinExistence type="inferred from homology"/>
<dbReference type="NCBIfam" id="NF009905">
    <property type="entry name" value="PRK13368.1"/>
    <property type="match status" value="1"/>
</dbReference>
<evidence type="ECO:0000313" key="6">
    <source>
        <dbReference type="EMBL" id="CEG60337.1"/>
    </source>
</evidence>
<dbReference type="GO" id="GO:0005829">
    <property type="term" value="C:cytosol"/>
    <property type="evidence" value="ECO:0007669"/>
    <property type="project" value="TreeGrafter"/>
</dbReference>
<evidence type="ECO:0000313" key="9">
    <source>
        <dbReference type="Proteomes" id="UP000182998"/>
    </source>
</evidence>
<dbReference type="Gene3D" id="3.90.550.10">
    <property type="entry name" value="Spore Coat Polysaccharide Biosynthesis Protein SpsA, Chain A"/>
    <property type="match status" value="1"/>
</dbReference>
<name>A0A098GEB6_LEGMI</name>
<dbReference type="Proteomes" id="UP000182998">
    <property type="component" value="Unassembled WGS sequence"/>
</dbReference>
<dbReference type="NCBIfam" id="TIGR00466">
    <property type="entry name" value="kdsB"/>
    <property type="match status" value="1"/>
</dbReference>
<dbReference type="PANTHER" id="PTHR42866:SF2">
    <property type="entry name" value="3-DEOXY-MANNO-OCTULOSONATE CYTIDYLYLTRANSFERASE, MITOCHONDRIAL"/>
    <property type="match status" value="1"/>
</dbReference>
<dbReference type="PANTHER" id="PTHR42866">
    <property type="entry name" value="3-DEOXY-MANNO-OCTULOSONATE CYTIDYLYLTRANSFERASE"/>
    <property type="match status" value="1"/>
</dbReference>
<comment type="similarity">
    <text evidence="5">Belongs to the KdsB family.</text>
</comment>
<reference evidence="6" key="2">
    <citation type="submission" date="2014-09" db="EMBL/GenBank/DDBJ databases">
        <authorList>
            <person name="GOMEZ-VALERO Laura"/>
        </authorList>
    </citation>
    <scope>NUCLEOTIDE SEQUENCE</scope>
    <source>
        <strain evidence="6">ATCC33218</strain>
    </source>
</reference>
<evidence type="ECO:0000313" key="7">
    <source>
        <dbReference type="EMBL" id="SCY56052.1"/>
    </source>
</evidence>
<keyword evidence="2 5" id="KW-0808">Transferase</keyword>